<gene>
    <name evidence="2" type="ordered locus">Caul_1816</name>
</gene>
<organism evidence="2">
    <name type="scientific">Caulobacter sp. (strain K31)</name>
    <dbReference type="NCBI Taxonomy" id="366602"/>
    <lineage>
        <taxon>Bacteria</taxon>
        <taxon>Pseudomonadati</taxon>
        <taxon>Pseudomonadota</taxon>
        <taxon>Alphaproteobacteria</taxon>
        <taxon>Caulobacterales</taxon>
        <taxon>Caulobacteraceae</taxon>
        <taxon>Caulobacter</taxon>
    </lineage>
</organism>
<feature type="region of interest" description="Disordered" evidence="1">
    <location>
        <begin position="101"/>
        <end position="134"/>
    </location>
</feature>
<dbReference type="EMBL" id="CP000927">
    <property type="protein sequence ID" value="ABZ70945.1"/>
    <property type="molecule type" value="Genomic_DNA"/>
</dbReference>
<evidence type="ECO:0000313" key="2">
    <source>
        <dbReference type="EMBL" id="ABZ70945.1"/>
    </source>
</evidence>
<dbReference type="HOGENOM" id="CLU_1892417_0_0_5"/>
<dbReference type="AlphaFoldDB" id="B0T4J3"/>
<evidence type="ECO:0000256" key="1">
    <source>
        <dbReference type="SAM" id="MobiDB-lite"/>
    </source>
</evidence>
<dbReference type="InterPro" id="IPR018392">
    <property type="entry name" value="LysM"/>
</dbReference>
<accession>B0T4J3</accession>
<reference evidence="2" key="1">
    <citation type="submission" date="2008-01" db="EMBL/GenBank/DDBJ databases">
        <title>Complete sequence of chromosome of Caulobacter sp. K31.</title>
        <authorList>
            <consortium name="US DOE Joint Genome Institute"/>
            <person name="Copeland A."/>
            <person name="Lucas S."/>
            <person name="Lapidus A."/>
            <person name="Barry K."/>
            <person name="Glavina del Rio T."/>
            <person name="Dalin E."/>
            <person name="Tice H."/>
            <person name="Pitluck S."/>
            <person name="Bruce D."/>
            <person name="Goodwin L."/>
            <person name="Thompson L.S."/>
            <person name="Brettin T."/>
            <person name="Detter J.C."/>
            <person name="Han C."/>
            <person name="Schmutz J."/>
            <person name="Larimer F."/>
            <person name="Land M."/>
            <person name="Hauser L."/>
            <person name="Kyrpides N."/>
            <person name="Kim E."/>
            <person name="Stephens C."/>
            <person name="Richardson P."/>
        </authorList>
    </citation>
    <scope>NUCLEOTIDE SEQUENCE [LARGE SCALE GENOMIC DNA]</scope>
    <source>
        <strain evidence="2">K31</strain>
    </source>
</reference>
<dbReference type="eggNOG" id="COG1652">
    <property type="taxonomic scope" value="Bacteria"/>
</dbReference>
<protein>
    <recommendedName>
        <fullName evidence="3">LysM domain-containing protein</fullName>
    </recommendedName>
</protein>
<dbReference type="STRING" id="366602.Caul_1816"/>
<dbReference type="KEGG" id="cak:Caul_1816"/>
<sequence>MARGRYLKSDGTSGAPSRTRGQASDQGEAIVYLARRILPLPETVASASVYVVQAGDRIDLVAARLLGDPLLYWQIADANGATDPTTLCAVAGRRLRIPAPLGQSRTVLDQPRATGSTAAPATADHSDDDDETED</sequence>
<feature type="compositionally biased region" description="Polar residues" evidence="1">
    <location>
        <begin position="10"/>
        <end position="24"/>
    </location>
</feature>
<dbReference type="OrthoDB" id="9809850at2"/>
<feature type="region of interest" description="Disordered" evidence="1">
    <location>
        <begin position="1"/>
        <end position="24"/>
    </location>
</feature>
<name>B0T4J3_CAUSK</name>
<dbReference type="CDD" id="cd00118">
    <property type="entry name" value="LysM"/>
    <property type="match status" value="1"/>
</dbReference>
<proteinExistence type="predicted"/>
<evidence type="ECO:0008006" key="3">
    <source>
        <dbReference type="Google" id="ProtNLM"/>
    </source>
</evidence>